<dbReference type="Pfam" id="PF03772">
    <property type="entry name" value="Competence"/>
    <property type="match status" value="1"/>
</dbReference>
<keyword evidence="5 6" id="KW-0472">Membrane</keyword>
<dbReference type="CDD" id="cd07731">
    <property type="entry name" value="ComA-like_MBL-fold"/>
    <property type="match status" value="1"/>
</dbReference>
<dbReference type="KEGG" id="seds:AAY24_03635"/>
<dbReference type="OrthoDB" id="9761531at2"/>
<evidence type="ECO:0000313" key="9">
    <source>
        <dbReference type="Proteomes" id="UP000034410"/>
    </source>
</evidence>
<evidence type="ECO:0000256" key="6">
    <source>
        <dbReference type="SAM" id="Phobius"/>
    </source>
</evidence>
<dbReference type="InterPro" id="IPR035681">
    <property type="entry name" value="ComA-like_MBL"/>
</dbReference>
<dbReference type="EMBL" id="CP011412">
    <property type="protein sequence ID" value="AKH19597.1"/>
    <property type="molecule type" value="Genomic_DNA"/>
</dbReference>
<feature type="transmembrane region" description="Helical" evidence="6">
    <location>
        <begin position="283"/>
        <end position="316"/>
    </location>
</feature>
<feature type="domain" description="Metallo-beta-lactamase" evidence="7">
    <location>
        <begin position="523"/>
        <end position="710"/>
    </location>
</feature>
<feature type="transmembrane region" description="Helical" evidence="6">
    <location>
        <begin position="328"/>
        <end position="361"/>
    </location>
</feature>
<feature type="transmembrane region" description="Helical" evidence="6">
    <location>
        <begin position="240"/>
        <end position="263"/>
    </location>
</feature>
<keyword evidence="9" id="KW-1185">Reference proteome</keyword>
<feature type="transmembrane region" description="Helical" evidence="6">
    <location>
        <begin position="467"/>
        <end position="488"/>
    </location>
</feature>
<dbReference type="Pfam" id="PF00753">
    <property type="entry name" value="Lactamase_B"/>
    <property type="match status" value="1"/>
</dbReference>
<dbReference type="PANTHER" id="PTHR30619:SF1">
    <property type="entry name" value="RECOMBINATION PROTEIN 2"/>
    <property type="match status" value="1"/>
</dbReference>
<dbReference type="GO" id="GO:0005886">
    <property type="term" value="C:plasma membrane"/>
    <property type="evidence" value="ECO:0007669"/>
    <property type="project" value="UniProtKB-SubCell"/>
</dbReference>
<evidence type="ECO:0000256" key="5">
    <source>
        <dbReference type="ARBA" id="ARBA00023136"/>
    </source>
</evidence>
<proteinExistence type="predicted"/>
<sequence>MILTTVAFITGVLLLQYQPTLPAPLLSLLLCPLLYAAWRYYSRPPIHGIAVLLCGFLWASIMAHLSLYPGLASELEGRDLQVVGIVESLPDATAQRTSFRFLVEQISDGQHDYPSPGYVRLNWYRNAPELSPGERWRLLVRLKRPHGMANPGAIDYEKSLFQKGIRATGYVRNDAINARLEILYAGYLFQHLRQIMAKRINTVLHSEAAPGLVRALVIGDRSGISQDQWLIFRQTGTNHLVAISGLHIGIVSGLAFFLGKWLWRRSALLCTLFPAPQAGAGVALAGGFIYAGLAGFAIPCVRALVMLTVALGGLLFRRVPHPSRSLCIALLSIVLLDPAAVLSIGFWLSFGAVAAIMFGVVGRTGSRQSPLAGLFRVQWVVALGLAPLLLMLGLELPIHSPLVNFIMVPLFSLLLVPFTLFSALILMLWPPVGADLLTAAAWLLGQAELLLAALAEHGETLRLHGDPPGWMLLGVLLSIILLLLPAGLPGRWLGTLLVCPLLLYRPPQPSPGEVWLTMLDVGQGLAIVLETAQHRLLYDTGPMFPSGFNTGDAVVVPFLKTRGVKQIDRLIVTNGDIDHRGGLAAVLGSFPETELLSGEPERVDIAQAEPCRAGMQWEWDGVRFEILHPDGSARWRGNNASCVLAVRTATAQLLLTGDIEAEAEEWLVQTYGERLMSTAITIPHHGSGTSSRPHFVAATAPSFGLISSGYRNRYGFPKAEVLQRWRERRVQLVNTAEVGALSLRLGPDGLIEGPTGYRSTHRRYWMAPHL</sequence>
<evidence type="ECO:0000313" key="8">
    <source>
        <dbReference type="EMBL" id="AKH19597.1"/>
    </source>
</evidence>
<dbReference type="InterPro" id="IPR004477">
    <property type="entry name" value="ComEC_N"/>
</dbReference>
<protein>
    <recommendedName>
        <fullName evidence="7">Metallo-beta-lactamase domain-containing protein</fullName>
    </recommendedName>
</protein>
<dbReference type="GO" id="GO:0030420">
    <property type="term" value="P:establishment of competence for transformation"/>
    <property type="evidence" value="ECO:0007669"/>
    <property type="project" value="InterPro"/>
</dbReference>
<reference evidence="8 9" key="1">
    <citation type="journal article" date="2015" name="Genome Announc.">
        <title>Complete Genome Sequence of Sedimenticola thiotaurini Strain SIP-G1, a Polyphosphate- and Polyhydroxyalkanoate-Accumulating Sulfur-Oxidizing Gammaproteobacterium Isolated from Salt Marsh Sediments.</title>
        <authorList>
            <person name="Flood B.E."/>
            <person name="Jones D.S."/>
            <person name="Bailey J.V."/>
        </authorList>
    </citation>
    <scope>NUCLEOTIDE SEQUENCE [LARGE SCALE GENOMIC DNA]</scope>
    <source>
        <strain evidence="8 9">SIP-G1</strain>
    </source>
</reference>
<dbReference type="InterPro" id="IPR004797">
    <property type="entry name" value="Competence_ComEC/Rec2"/>
</dbReference>
<dbReference type="NCBIfam" id="TIGR00360">
    <property type="entry name" value="ComEC_N-term"/>
    <property type="match status" value="1"/>
</dbReference>
<dbReference type="PATRIC" id="fig|1543721.4.peg.762"/>
<dbReference type="InterPro" id="IPR036866">
    <property type="entry name" value="RibonucZ/Hydroxyglut_hydro"/>
</dbReference>
<keyword evidence="3 6" id="KW-0812">Transmembrane</keyword>
<feature type="transmembrane region" description="Helical" evidence="6">
    <location>
        <begin position="373"/>
        <end position="394"/>
    </location>
</feature>
<evidence type="ECO:0000256" key="3">
    <source>
        <dbReference type="ARBA" id="ARBA00022692"/>
    </source>
</evidence>
<dbReference type="NCBIfam" id="TIGR00361">
    <property type="entry name" value="ComEC_Rec2"/>
    <property type="match status" value="1"/>
</dbReference>
<dbReference type="SMART" id="SM00849">
    <property type="entry name" value="Lactamase_B"/>
    <property type="match status" value="1"/>
</dbReference>
<keyword evidence="2" id="KW-1003">Cell membrane</keyword>
<dbReference type="RefSeq" id="WP_046858533.1">
    <property type="nucleotide sequence ID" value="NZ_CP011412.1"/>
</dbReference>
<keyword evidence="4 6" id="KW-1133">Transmembrane helix</keyword>
<dbReference type="AlphaFoldDB" id="A0A0F7JVK9"/>
<dbReference type="Gene3D" id="3.60.15.10">
    <property type="entry name" value="Ribonuclease Z/Hydroxyacylglutathione hydrolase-like"/>
    <property type="match status" value="1"/>
</dbReference>
<organism evidence="8 9">
    <name type="scientific">Sedimenticola thiotaurini</name>
    <dbReference type="NCBI Taxonomy" id="1543721"/>
    <lineage>
        <taxon>Bacteria</taxon>
        <taxon>Pseudomonadati</taxon>
        <taxon>Pseudomonadota</taxon>
        <taxon>Gammaproteobacteria</taxon>
        <taxon>Chromatiales</taxon>
        <taxon>Sedimenticolaceae</taxon>
        <taxon>Sedimenticola</taxon>
    </lineage>
</organism>
<feature type="transmembrane region" description="Helical" evidence="6">
    <location>
        <begin position="406"/>
        <end position="430"/>
    </location>
</feature>
<dbReference type="InterPro" id="IPR001279">
    <property type="entry name" value="Metallo-B-lactamas"/>
</dbReference>
<dbReference type="Pfam" id="PF13567">
    <property type="entry name" value="DUF4131"/>
    <property type="match status" value="1"/>
</dbReference>
<dbReference type="InterPro" id="IPR025405">
    <property type="entry name" value="DUF4131"/>
</dbReference>
<evidence type="ECO:0000256" key="2">
    <source>
        <dbReference type="ARBA" id="ARBA00022475"/>
    </source>
</evidence>
<accession>A0A0F7JVK9</accession>
<feature type="transmembrane region" description="Helical" evidence="6">
    <location>
        <begin position="46"/>
        <end position="68"/>
    </location>
</feature>
<dbReference type="SUPFAM" id="SSF56281">
    <property type="entry name" value="Metallo-hydrolase/oxidoreductase"/>
    <property type="match status" value="1"/>
</dbReference>
<evidence type="ECO:0000256" key="4">
    <source>
        <dbReference type="ARBA" id="ARBA00022989"/>
    </source>
</evidence>
<gene>
    <name evidence="8" type="ORF">AAY24_03635</name>
</gene>
<name>A0A0F7JVK9_9GAMM</name>
<dbReference type="InterPro" id="IPR052159">
    <property type="entry name" value="Competence_DNA_uptake"/>
</dbReference>
<comment type="subcellular location">
    <subcellularLocation>
        <location evidence="1">Cell membrane</location>
        <topology evidence="1">Multi-pass membrane protein</topology>
    </subcellularLocation>
</comment>
<dbReference type="PANTHER" id="PTHR30619">
    <property type="entry name" value="DNA INTERNALIZATION/COMPETENCE PROTEIN COMEC/REC2"/>
    <property type="match status" value="1"/>
</dbReference>
<evidence type="ECO:0000259" key="7">
    <source>
        <dbReference type="SMART" id="SM00849"/>
    </source>
</evidence>
<evidence type="ECO:0000256" key="1">
    <source>
        <dbReference type="ARBA" id="ARBA00004651"/>
    </source>
</evidence>
<dbReference type="Proteomes" id="UP000034410">
    <property type="component" value="Chromosome"/>
</dbReference>